<dbReference type="EMBL" id="GIFC01004915">
    <property type="protein sequence ID" value="MXU86998.1"/>
    <property type="molecule type" value="Transcribed_RNA"/>
</dbReference>
<organism evidence="1">
    <name type="scientific">Ixodes ricinus</name>
    <name type="common">Common tick</name>
    <name type="synonym">Acarus ricinus</name>
    <dbReference type="NCBI Taxonomy" id="34613"/>
    <lineage>
        <taxon>Eukaryota</taxon>
        <taxon>Metazoa</taxon>
        <taxon>Ecdysozoa</taxon>
        <taxon>Arthropoda</taxon>
        <taxon>Chelicerata</taxon>
        <taxon>Arachnida</taxon>
        <taxon>Acari</taxon>
        <taxon>Parasitiformes</taxon>
        <taxon>Ixodida</taxon>
        <taxon>Ixodoidea</taxon>
        <taxon>Ixodidae</taxon>
        <taxon>Ixodinae</taxon>
        <taxon>Ixodes</taxon>
    </lineage>
</organism>
<name>A0A6B0U5R7_IXORI</name>
<reference evidence="1" key="1">
    <citation type="submission" date="2019-12" db="EMBL/GenBank/DDBJ databases">
        <title>An insight into the sialome of adult female Ixodes ricinus ticks feeding for 6 days.</title>
        <authorList>
            <person name="Perner J."/>
            <person name="Ribeiro J.M.C."/>
        </authorList>
    </citation>
    <scope>NUCLEOTIDE SEQUENCE</scope>
    <source>
        <strain evidence="1">Semi-engorged</strain>
        <tissue evidence="1">Salivary glands</tissue>
    </source>
</reference>
<protein>
    <submittedName>
        <fullName evidence="1">Uncharacterized protein</fullName>
    </submittedName>
</protein>
<accession>A0A6B0U5R7</accession>
<proteinExistence type="predicted"/>
<sequence length="94" mass="10849">MRFLAQKYIWPWSRCAALIFSGWWRGDSSELRLLGTTPMPETWRLSHILLGVRVPTLIRLSTSMLGSCRAFQTMLQRIPPRICLLPMAPPPVLR</sequence>
<dbReference type="AlphaFoldDB" id="A0A6B0U5R7"/>
<evidence type="ECO:0000313" key="1">
    <source>
        <dbReference type="EMBL" id="MXU86998.1"/>
    </source>
</evidence>